<accession>A0A0G4H9L5</accession>
<proteinExistence type="predicted"/>
<evidence type="ECO:0000313" key="2">
    <source>
        <dbReference type="EMBL" id="CEM40615.1"/>
    </source>
</evidence>
<name>A0A0G4H9L5_9ALVE</name>
<dbReference type="EMBL" id="CDMZ01002072">
    <property type="protein sequence ID" value="CEM40615.1"/>
    <property type="molecule type" value="Genomic_DNA"/>
</dbReference>
<dbReference type="AlphaFoldDB" id="A0A0G4H9L5"/>
<feature type="domain" description="DUF6314" evidence="1">
    <location>
        <begin position="50"/>
        <end position="153"/>
    </location>
</feature>
<sequence length="265" mass="30006">MGAALPACKTVAFLPLQFERPFQSLSLPSLKTRAVSSMSLQRGTNLYDYLRGEWEQSKEVKYLRGGGCGHMKGSVHFRPLVRGGSDGVLAFASPGDDEAPGQPPWLRLLLYDEAGEFHAEGMPTPLQVSRQYVFDCEESPCRVYFVDSQSCLKSFLESLALCELKAGGQRGTDLPVEGSKEHEELEEAEKRREAVRNVCMRHLRFFHDLPFQDEKECRAHHLCVADNYDLQAFIVSDEAFQFLWRIQGPEKDGTIRQDFSRVQKP</sequence>
<dbReference type="VEuPathDB" id="CryptoDB:Cvel_5997"/>
<protein>
    <recommendedName>
        <fullName evidence="1">DUF6314 domain-containing protein</fullName>
    </recommendedName>
</protein>
<feature type="domain" description="DUF6314" evidence="1">
    <location>
        <begin position="196"/>
        <end position="261"/>
    </location>
</feature>
<organism evidence="2">
    <name type="scientific">Chromera velia CCMP2878</name>
    <dbReference type="NCBI Taxonomy" id="1169474"/>
    <lineage>
        <taxon>Eukaryota</taxon>
        <taxon>Sar</taxon>
        <taxon>Alveolata</taxon>
        <taxon>Colpodellida</taxon>
        <taxon>Chromeraceae</taxon>
        <taxon>Chromera</taxon>
    </lineage>
</organism>
<reference evidence="2" key="1">
    <citation type="submission" date="2014-11" db="EMBL/GenBank/DDBJ databases">
        <authorList>
            <person name="Otto D Thomas"/>
            <person name="Naeem Raeece"/>
        </authorList>
    </citation>
    <scope>NUCLEOTIDE SEQUENCE</scope>
</reference>
<gene>
    <name evidence="2" type="ORF">Cvel_5997</name>
</gene>
<dbReference type="Pfam" id="PF19834">
    <property type="entry name" value="DUF6314"/>
    <property type="match status" value="2"/>
</dbReference>
<evidence type="ECO:0000259" key="1">
    <source>
        <dbReference type="Pfam" id="PF19834"/>
    </source>
</evidence>
<dbReference type="InterPro" id="IPR045632">
    <property type="entry name" value="DUF6314"/>
</dbReference>